<dbReference type="Gene3D" id="4.10.640.10">
    <property type="entry name" value="Ribosomal protein S18"/>
    <property type="match status" value="1"/>
</dbReference>
<evidence type="ECO:0000313" key="6">
    <source>
        <dbReference type="RefSeq" id="XP_012941611.1"/>
    </source>
</evidence>
<organism evidence="5 6">
    <name type="scientific">Aplysia californica</name>
    <name type="common">California sea hare</name>
    <dbReference type="NCBI Taxonomy" id="6500"/>
    <lineage>
        <taxon>Eukaryota</taxon>
        <taxon>Metazoa</taxon>
        <taxon>Spiralia</taxon>
        <taxon>Lophotrochozoa</taxon>
        <taxon>Mollusca</taxon>
        <taxon>Gastropoda</taxon>
        <taxon>Heterobranchia</taxon>
        <taxon>Euthyneura</taxon>
        <taxon>Tectipleura</taxon>
        <taxon>Aplysiida</taxon>
        <taxon>Aplysioidea</taxon>
        <taxon>Aplysiidae</taxon>
        <taxon>Aplysia</taxon>
    </lineage>
</organism>
<evidence type="ECO:0000313" key="5">
    <source>
        <dbReference type="Proteomes" id="UP000694888"/>
    </source>
</evidence>
<dbReference type="Proteomes" id="UP000694888">
    <property type="component" value="Unplaced"/>
</dbReference>
<protein>
    <submittedName>
        <fullName evidence="6">Uncharacterized protein LOC101851593</fullName>
    </submittedName>
</protein>
<dbReference type="InterPro" id="IPR036870">
    <property type="entry name" value="Ribosomal_bS18_sf"/>
</dbReference>
<reference evidence="6" key="1">
    <citation type="submission" date="2025-08" db="UniProtKB">
        <authorList>
            <consortium name="RefSeq"/>
        </authorList>
    </citation>
    <scope>IDENTIFICATION</scope>
</reference>
<evidence type="ECO:0000256" key="3">
    <source>
        <dbReference type="ARBA" id="ARBA00023274"/>
    </source>
</evidence>
<dbReference type="GeneID" id="101851593"/>
<evidence type="ECO:0000256" key="4">
    <source>
        <dbReference type="SAM" id="MobiDB-lite"/>
    </source>
</evidence>
<evidence type="ECO:0000256" key="1">
    <source>
        <dbReference type="ARBA" id="ARBA00005589"/>
    </source>
</evidence>
<comment type="similarity">
    <text evidence="1">Belongs to the bacterial ribosomal protein bS18 family.</text>
</comment>
<proteinExistence type="inferred from homology"/>
<dbReference type="RefSeq" id="XP_012941611.1">
    <property type="nucleotide sequence ID" value="XM_013086157.1"/>
</dbReference>
<dbReference type="PANTHER" id="PTHR13479:SF40">
    <property type="entry name" value="SMALL RIBOSOMAL SUBUNIT PROTEIN BS18M"/>
    <property type="match status" value="1"/>
</dbReference>
<accession>A0ABM1A687</accession>
<sequence>MCLLPSSTKPTIQCVSLNGVLFRRNLSTPHGPESESNQDQGQSGIGSAVPSSAGSSGSLKVPVNSPNESRFPCNSNPYNPEVVDSLLLEVKNDMPLPDMPDPFAKDYKKCFLCRQDIQLDHKNVRLLSQFVSPYTGRIYGRAITGLCIPMQKQVAKYIKRARMSGFMPFIFKDPRYLKDPQPYDPMMKK</sequence>
<dbReference type="InterPro" id="IPR001648">
    <property type="entry name" value="Ribosomal_bS18"/>
</dbReference>
<name>A0ABM1A687_APLCA</name>
<feature type="compositionally biased region" description="Polar residues" evidence="4">
    <location>
        <begin position="64"/>
        <end position="76"/>
    </location>
</feature>
<evidence type="ECO:0000256" key="2">
    <source>
        <dbReference type="ARBA" id="ARBA00022980"/>
    </source>
</evidence>
<keyword evidence="3" id="KW-0687">Ribonucleoprotein</keyword>
<dbReference type="PANTHER" id="PTHR13479">
    <property type="entry name" value="30S RIBOSOMAL PROTEIN S18"/>
    <property type="match status" value="1"/>
</dbReference>
<dbReference type="SUPFAM" id="SSF46911">
    <property type="entry name" value="Ribosomal protein S18"/>
    <property type="match status" value="1"/>
</dbReference>
<gene>
    <name evidence="6" type="primary">LOC101851593</name>
</gene>
<feature type="region of interest" description="Disordered" evidence="4">
    <location>
        <begin position="25"/>
        <end position="76"/>
    </location>
</feature>
<keyword evidence="2" id="KW-0689">Ribosomal protein</keyword>
<keyword evidence="5" id="KW-1185">Reference proteome</keyword>
<feature type="compositionally biased region" description="Low complexity" evidence="4">
    <location>
        <begin position="45"/>
        <end position="58"/>
    </location>
</feature>
<dbReference type="NCBIfam" id="TIGR00165">
    <property type="entry name" value="S18"/>
    <property type="match status" value="1"/>
</dbReference>
<dbReference type="Pfam" id="PF01084">
    <property type="entry name" value="Ribosomal_S18"/>
    <property type="match status" value="1"/>
</dbReference>